<accession>A0A3A6QC67</accession>
<evidence type="ECO:0000313" key="3">
    <source>
        <dbReference type="Proteomes" id="UP000281564"/>
    </source>
</evidence>
<organism evidence="2 3">
    <name type="scientific">Halonotius pteroides</name>
    <dbReference type="NCBI Taxonomy" id="268735"/>
    <lineage>
        <taxon>Archaea</taxon>
        <taxon>Methanobacteriati</taxon>
        <taxon>Methanobacteriota</taxon>
        <taxon>Stenosarchaea group</taxon>
        <taxon>Halobacteria</taxon>
        <taxon>Halobacteriales</taxon>
        <taxon>Haloferacaceae</taxon>
        <taxon>Halonotius</taxon>
    </lineage>
</organism>
<dbReference type="OrthoDB" id="187492at2157"/>
<keyword evidence="1" id="KW-0472">Membrane</keyword>
<dbReference type="Proteomes" id="UP000281564">
    <property type="component" value="Unassembled WGS sequence"/>
</dbReference>
<feature type="transmembrane region" description="Helical" evidence="1">
    <location>
        <begin position="12"/>
        <end position="34"/>
    </location>
</feature>
<feature type="transmembrane region" description="Helical" evidence="1">
    <location>
        <begin position="85"/>
        <end position="104"/>
    </location>
</feature>
<evidence type="ECO:0000313" key="2">
    <source>
        <dbReference type="EMBL" id="RJX50750.1"/>
    </source>
</evidence>
<comment type="caution">
    <text evidence="2">The sequence shown here is derived from an EMBL/GenBank/DDBJ whole genome shotgun (WGS) entry which is preliminary data.</text>
</comment>
<dbReference type="AlphaFoldDB" id="A0A3A6QC67"/>
<gene>
    <name evidence="2" type="ORF">DP106_03895</name>
</gene>
<keyword evidence="1" id="KW-0812">Transmembrane</keyword>
<dbReference type="EMBL" id="QMDW01000004">
    <property type="protein sequence ID" value="RJX50750.1"/>
    <property type="molecule type" value="Genomic_DNA"/>
</dbReference>
<feature type="transmembrane region" description="Helical" evidence="1">
    <location>
        <begin position="40"/>
        <end position="64"/>
    </location>
</feature>
<reference evidence="2 3" key="1">
    <citation type="submission" date="2018-06" db="EMBL/GenBank/DDBJ databases">
        <title>Halonotius sp. F13-13 a new haloarchaeeon isolated from a solar saltern from Isla Cristina, Huelva, Spain.</title>
        <authorList>
            <person name="Duran-Viseras A."/>
            <person name="Sanchez-Porro C."/>
            <person name="Ventosa A."/>
        </authorList>
    </citation>
    <scope>NUCLEOTIDE SEQUENCE [LARGE SCALE GENOMIC DNA]</scope>
    <source>
        <strain evidence="2 3">CECT 7525</strain>
    </source>
</reference>
<proteinExistence type="predicted"/>
<evidence type="ECO:0000256" key="1">
    <source>
        <dbReference type="SAM" id="Phobius"/>
    </source>
</evidence>
<sequence length="105" mass="11087">MRPHNRDGVAVDPVPFVVVFGLAALMLLSFGPLYGQAIGVSLSAALSASAGLTVVAAVIAYYRHIWTAQPAVTRGSSVRLRAERLFELMIILAVVFVGLAIPLVV</sequence>
<keyword evidence="1" id="KW-1133">Transmembrane helix</keyword>
<protein>
    <submittedName>
        <fullName evidence="2">Uncharacterized protein</fullName>
    </submittedName>
</protein>
<keyword evidence="3" id="KW-1185">Reference proteome</keyword>
<name>A0A3A6QC67_9EURY</name>
<dbReference type="RefSeq" id="WP_120083545.1">
    <property type="nucleotide sequence ID" value="NZ_QMDW01000004.1"/>
</dbReference>